<dbReference type="GO" id="GO:0005737">
    <property type="term" value="C:cytoplasm"/>
    <property type="evidence" value="ECO:0007669"/>
    <property type="project" value="TreeGrafter"/>
</dbReference>
<dbReference type="InterPro" id="IPR004617">
    <property type="entry name" value="ApaH"/>
</dbReference>
<dbReference type="GO" id="GO:0000298">
    <property type="term" value="F:endopolyphosphatase activity"/>
    <property type="evidence" value="ECO:0007669"/>
    <property type="project" value="TreeGrafter"/>
</dbReference>
<evidence type="ECO:0000256" key="7">
    <source>
        <dbReference type="ARBA" id="ARBA00033210"/>
    </source>
</evidence>
<accession>A0A1C3H6C8</accession>
<evidence type="ECO:0000313" key="10">
    <source>
        <dbReference type="EMBL" id="SAM69447.1"/>
    </source>
</evidence>
<comment type="function">
    <text evidence="1">Hydrolyzes diadenosine 5',5'''-P1,P4-tetraphosphate to yield ADP.</text>
</comment>
<reference evidence="11" key="1">
    <citation type="submission" date="2016-04" db="EMBL/GenBank/DDBJ databases">
        <authorList>
            <person name="Tagini F."/>
        </authorList>
    </citation>
    <scope>NUCLEOTIDE SEQUENCE [LARGE SCALE GENOMIC DNA]</scope>
    <source>
        <strain evidence="11">CHUV0807</strain>
    </source>
</reference>
<comment type="similarity">
    <text evidence="2">Belongs to the Ap4A hydrolase family.</text>
</comment>
<dbReference type="InterPro" id="IPR029052">
    <property type="entry name" value="Metallo-depent_PP-like"/>
</dbReference>
<evidence type="ECO:0000313" key="11">
    <source>
        <dbReference type="Proteomes" id="UP000190837"/>
    </source>
</evidence>
<protein>
    <recommendedName>
        <fullName evidence="3">bis(5'-nucleosyl)-tetraphosphatase (symmetrical)</fullName>
        <ecNumber evidence="3">3.6.1.41</ecNumber>
    </recommendedName>
    <alternativeName>
        <fullName evidence="6">Ap4A hydrolase</fullName>
    </alternativeName>
    <alternativeName>
        <fullName evidence="5">Diadenosine 5',5'''-P1,P4-tetraphosphate pyrophosphohydrolase</fullName>
    </alternativeName>
    <alternativeName>
        <fullName evidence="7">Diadenosine tetraphosphatase</fullName>
    </alternativeName>
</protein>
<dbReference type="PANTHER" id="PTHR42850">
    <property type="entry name" value="METALLOPHOSPHOESTERASE"/>
    <property type="match status" value="1"/>
</dbReference>
<dbReference type="AlphaFoldDB" id="A0A1C3H6C8"/>
<feature type="domain" description="Calcineurin-like phosphoesterase" evidence="9">
    <location>
        <begin position="1"/>
        <end position="85"/>
    </location>
</feature>
<evidence type="ECO:0000256" key="6">
    <source>
        <dbReference type="ARBA" id="ARBA00032248"/>
    </source>
</evidence>
<dbReference type="EMBL" id="FKLO01000069">
    <property type="protein sequence ID" value="SAM69447.1"/>
    <property type="molecule type" value="Genomic_DNA"/>
</dbReference>
<dbReference type="RefSeq" id="WP_079541702.1">
    <property type="nucleotide sequence ID" value="NZ_CP171111.1"/>
</dbReference>
<evidence type="ECO:0000256" key="4">
    <source>
        <dbReference type="ARBA" id="ARBA00022801"/>
    </source>
</evidence>
<dbReference type="InterPro" id="IPR004843">
    <property type="entry name" value="Calcineurin-like_PHP"/>
</dbReference>
<dbReference type="PIRSF" id="PIRSF000903">
    <property type="entry name" value="B5n-ttraPtase_sm"/>
    <property type="match status" value="1"/>
</dbReference>
<dbReference type="EC" id="3.6.1.41" evidence="3"/>
<proteinExistence type="inferred from homology"/>
<dbReference type="Pfam" id="PF00149">
    <property type="entry name" value="Metallophos"/>
    <property type="match status" value="1"/>
</dbReference>
<evidence type="ECO:0000256" key="1">
    <source>
        <dbReference type="ARBA" id="ARBA00003413"/>
    </source>
</evidence>
<evidence type="ECO:0000256" key="2">
    <source>
        <dbReference type="ARBA" id="ARBA00005419"/>
    </source>
</evidence>
<dbReference type="PANTHER" id="PTHR42850:SF4">
    <property type="entry name" value="ZINC-DEPENDENT ENDOPOLYPHOSPHATASE"/>
    <property type="match status" value="1"/>
</dbReference>
<comment type="catalytic activity">
    <reaction evidence="8">
        <text>P(1),P(4)-bis(5'-adenosyl) tetraphosphate + H2O = 2 ADP + 2 H(+)</text>
        <dbReference type="Rhea" id="RHEA:24252"/>
        <dbReference type="ChEBI" id="CHEBI:15377"/>
        <dbReference type="ChEBI" id="CHEBI:15378"/>
        <dbReference type="ChEBI" id="CHEBI:58141"/>
        <dbReference type="ChEBI" id="CHEBI:456216"/>
        <dbReference type="EC" id="3.6.1.41"/>
    </reaction>
</comment>
<evidence type="ECO:0000256" key="5">
    <source>
        <dbReference type="ARBA" id="ARBA00031248"/>
    </source>
</evidence>
<evidence type="ECO:0000256" key="3">
    <source>
        <dbReference type="ARBA" id="ARBA00012506"/>
    </source>
</evidence>
<dbReference type="GO" id="GO:0016791">
    <property type="term" value="F:phosphatase activity"/>
    <property type="evidence" value="ECO:0007669"/>
    <property type="project" value="TreeGrafter"/>
</dbReference>
<dbReference type="NCBIfam" id="NF001204">
    <property type="entry name" value="PRK00166.1"/>
    <property type="match status" value="1"/>
</dbReference>
<dbReference type="InterPro" id="IPR050126">
    <property type="entry name" value="Ap4A_hydrolase"/>
</dbReference>
<organism evidence="10 11">
    <name type="scientific">Cardiobacterium hominis</name>
    <dbReference type="NCBI Taxonomy" id="2718"/>
    <lineage>
        <taxon>Bacteria</taxon>
        <taxon>Pseudomonadati</taxon>
        <taxon>Pseudomonadota</taxon>
        <taxon>Gammaproteobacteria</taxon>
        <taxon>Cardiobacteriales</taxon>
        <taxon>Cardiobacteriaceae</taxon>
        <taxon>Cardiobacterium</taxon>
    </lineage>
</organism>
<dbReference type="Proteomes" id="UP000190837">
    <property type="component" value="Unassembled WGS sequence"/>
</dbReference>
<dbReference type="SUPFAM" id="SSF56300">
    <property type="entry name" value="Metallo-dependent phosphatases"/>
    <property type="match status" value="1"/>
</dbReference>
<evidence type="ECO:0000256" key="8">
    <source>
        <dbReference type="ARBA" id="ARBA00049417"/>
    </source>
</evidence>
<gene>
    <name evidence="10" type="ORF">CHUV0807_2057</name>
</gene>
<evidence type="ECO:0000259" key="9">
    <source>
        <dbReference type="Pfam" id="PF00149"/>
    </source>
</evidence>
<dbReference type="Gene3D" id="3.60.21.10">
    <property type="match status" value="1"/>
</dbReference>
<sequence>MAILAIGDVHGHYEALLRLLDKAGYGDGDELWFVGDLVNRGPDSAGVLRFVHGLARKRVVLGNHDFSILVQAQRFPGNKLQASTLEVLQADDGEELIDGLRQFPLLYADTRLQTVMSHAGLFPQWSLEQGQAASDTVSAQLRGGGYRDFLREIFGNLPNQWSPELRGMDYWRFAVNAFCRMRYLNEDGSLNLEAKDKPKKTKGLQPWFSVAQTCGWRQLFGHWASLGLRTEGNIVCLDGGYAWGGQLAAYDVENRRLAATLSAK</sequence>
<keyword evidence="4 10" id="KW-0378">Hydrolase</keyword>
<name>A0A1C3H6C8_9GAMM</name>
<dbReference type="GO" id="GO:0006798">
    <property type="term" value="P:polyphosphate catabolic process"/>
    <property type="evidence" value="ECO:0007669"/>
    <property type="project" value="TreeGrafter"/>
</dbReference>
<dbReference type="GO" id="GO:0008803">
    <property type="term" value="F:bis(5'-nucleosyl)-tetraphosphatase (symmetrical) activity"/>
    <property type="evidence" value="ECO:0007669"/>
    <property type="project" value="UniProtKB-EC"/>
</dbReference>